<evidence type="ECO:0000313" key="3">
    <source>
        <dbReference type="EMBL" id="MVN78820.1"/>
    </source>
</evidence>
<organism evidence="3 4">
    <name type="scientific">Hymenobacter ginkgonis</name>
    <dbReference type="NCBI Taxonomy" id="2682976"/>
    <lineage>
        <taxon>Bacteria</taxon>
        <taxon>Pseudomonadati</taxon>
        <taxon>Bacteroidota</taxon>
        <taxon>Cytophagia</taxon>
        <taxon>Cytophagales</taxon>
        <taxon>Hymenobacteraceae</taxon>
        <taxon>Hymenobacter</taxon>
    </lineage>
</organism>
<dbReference type="CDD" id="cd00293">
    <property type="entry name" value="USP-like"/>
    <property type="match status" value="1"/>
</dbReference>
<evidence type="ECO:0000256" key="1">
    <source>
        <dbReference type="ARBA" id="ARBA00008791"/>
    </source>
</evidence>
<accession>A0A7K1TK87</accession>
<dbReference type="Gene3D" id="3.40.50.12370">
    <property type="match status" value="1"/>
</dbReference>
<dbReference type="InterPro" id="IPR006016">
    <property type="entry name" value="UspA"/>
</dbReference>
<dbReference type="AlphaFoldDB" id="A0A7K1TK87"/>
<comment type="caution">
    <text evidence="3">The sequence shown here is derived from an EMBL/GenBank/DDBJ whole genome shotgun (WGS) entry which is preliminary data.</text>
</comment>
<dbReference type="Proteomes" id="UP000441336">
    <property type="component" value="Unassembled WGS sequence"/>
</dbReference>
<evidence type="ECO:0000313" key="4">
    <source>
        <dbReference type="Proteomes" id="UP000441336"/>
    </source>
</evidence>
<sequence>MTHGSFAAPAHRLLSRCRPSARLRPSLAAPLDARLVLLHVRRDSLLDPDRLTGELSNLNQEVIALALKRMAGNLAVPVVAEIGHGRVVDAVADAVSRHHPLLVVLGWPNYADIPDELVHTTSLDILRTAPYPLLVVPAAVAATTPPTRVLLALDREAFTLGDYAGMARHLLNALGAELTVLHVAAHPGPEDREAEVLESVRWTGLASDLPTPVRYRHSTAAAPAEGILAVAQPADYDLVVVLARPRSFWGELFHRSVTAQVLKYSAIPVLVLPTEA</sequence>
<dbReference type="Pfam" id="PF00582">
    <property type="entry name" value="Usp"/>
    <property type="match status" value="2"/>
</dbReference>
<protein>
    <recommendedName>
        <fullName evidence="2">UspA domain-containing protein</fullName>
    </recommendedName>
</protein>
<proteinExistence type="inferred from homology"/>
<dbReference type="SUPFAM" id="SSF52402">
    <property type="entry name" value="Adenine nucleotide alpha hydrolases-like"/>
    <property type="match status" value="2"/>
</dbReference>
<keyword evidence="4" id="KW-1185">Reference proteome</keyword>
<feature type="domain" description="UspA" evidence="2">
    <location>
        <begin position="27"/>
        <end position="137"/>
    </location>
</feature>
<reference evidence="3 4" key="1">
    <citation type="submission" date="2019-12" db="EMBL/GenBank/DDBJ databases">
        <title>Hymenobacter sp. HMF4947 Genome sequencing and assembly.</title>
        <authorList>
            <person name="Kang H."/>
            <person name="Cha I."/>
            <person name="Kim H."/>
            <person name="Joh K."/>
        </authorList>
    </citation>
    <scope>NUCLEOTIDE SEQUENCE [LARGE SCALE GENOMIC DNA]</scope>
    <source>
        <strain evidence="3 4">HMF4947</strain>
    </source>
</reference>
<feature type="domain" description="UspA" evidence="2">
    <location>
        <begin position="148"/>
        <end position="273"/>
    </location>
</feature>
<evidence type="ECO:0000259" key="2">
    <source>
        <dbReference type="Pfam" id="PF00582"/>
    </source>
</evidence>
<comment type="similarity">
    <text evidence="1">Belongs to the universal stress protein A family.</text>
</comment>
<name>A0A7K1TK87_9BACT</name>
<dbReference type="EMBL" id="WQKZ01000007">
    <property type="protein sequence ID" value="MVN78820.1"/>
    <property type="molecule type" value="Genomic_DNA"/>
</dbReference>
<dbReference type="PANTHER" id="PTHR46268:SF6">
    <property type="entry name" value="UNIVERSAL STRESS PROTEIN UP12"/>
    <property type="match status" value="1"/>
</dbReference>
<gene>
    <name evidence="3" type="ORF">GO988_21015</name>
</gene>
<dbReference type="PANTHER" id="PTHR46268">
    <property type="entry name" value="STRESS RESPONSE PROTEIN NHAX"/>
    <property type="match status" value="1"/>
</dbReference>
<dbReference type="RefSeq" id="WP_157569313.1">
    <property type="nucleotide sequence ID" value="NZ_WQKZ01000007.1"/>
</dbReference>